<accession>A0AAD2CZY9</accession>
<name>A0AAD2CZY9_EUPCR</name>
<keyword evidence="2" id="KW-1185">Reference proteome</keyword>
<dbReference type="EMBL" id="CAMPGE010017400">
    <property type="protein sequence ID" value="CAI2375889.1"/>
    <property type="molecule type" value="Genomic_DNA"/>
</dbReference>
<dbReference type="Proteomes" id="UP001295684">
    <property type="component" value="Unassembled WGS sequence"/>
</dbReference>
<proteinExistence type="predicted"/>
<reference evidence="1" key="1">
    <citation type="submission" date="2023-07" db="EMBL/GenBank/DDBJ databases">
        <authorList>
            <consortium name="AG Swart"/>
            <person name="Singh M."/>
            <person name="Singh A."/>
            <person name="Seah K."/>
            <person name="Emmerich C."/>
        </authorList>
    </citation>
    <scope>NUCLEOTIDE SEQUENCE</scope>
    <source>
        <strain evidence="1">DP1</strain>
    </source>
</reference>
<comment type="caution">
    <text evidence="1">The sequence shown here is derived from an EMBL/GenBank/DDBJ whole genome shotgun (WGS) entry which is preliminary data.</text>
</comment>
<protein>
    <submittedName>
        <fullName evidence="1">Uncharacterized protein</fullName>
    </submittedName>
</protein>
<evidence type="ECO:0000313" key="1">
    <source>
        <dbReference type="EMBL" id="CAI2375889.1"/>
    </source>
</evidence>
<gene>
    <name evidence="1" type="ORF">ECRASSUSDP1_LOCUS17255</name>
</gene>
<dbReference type="AlphaFoldDB" id="A0AAD2CZY9"/>
<sequence>MAREYAQEILKKSIPSIPINTESEYFLLATWFCIGSAFSMHQMFKNDDAVLLKNIRRELPYLKPLSQSKSSKAKMKNLYKKEVVKEIYKVTNFEIKKYLFNRKSQLRQQRLDVLKKKGMNEYINEIKSQFEIQAQIEKRIFCQIFSCLDQTPGLFLKRLNKVKHEPWFMDGIDNDHIQAQLIQQKIKNNPLEITDEKLHEMSEWSEEMEVRMVKQIIRKTADQDDLDQFQNQVEITNICRRDDFFQTFEQDEDEVKAFVQMKEFS</sequence>
<evidence type="ECO:0000313" key="2">
    <source>
        <dbReference type="Proteomes" id="UP001295684"/>
    </source>
</evidence>
<organism evidence="1 2">
    <name type="scientific">Euplotes crassus</name>
    <dbReference type="NCBI Taxonomy" id="5936"/>
    <lineage>
        <taxon>Eukaryota</taxon>
        <taxon>Sar</taxon>
        <taxon>Alveolata</taxon>
        <taxon>Ciliophora</taxon>
        <taxon>Intramacronucleata</taxon>
        <taxon>Spirotrichea</taxon>
        <taxon>Hypotrichia</taxon>
        <taxon>Euplotida</taxon>
        <taxon>Euplotidae</taxon>
        <taxon>Moneuplotes</taxon>
    </lineage>
</organism>